<protein>
    <submittedName>
        <fullName evidence="2">Uncharacterized protein</fullName>
    </submittedName>
</protein>
<dbReference type="Gramene" id="mRNA:HanXRQr2_Chr03g0121041">
    <property type="protein sequence ID" value="mRNA:HanXRQr2_Chr03g0121041"/>
    <property type="gene ID" value="HanXRQr2_Chr03g0121041"/>
</dbReference>
<dbReference type="AlphaFoldDB" id="A0A251V7Y2"/>
<sequence length="112" mass="12810">MSNPISIRNFRTKDGQTMIVREGDKVCAFRCRLVDTIGEDYQFTLNLLNFKRNNIYSLSLFIAYLATHLRERWSANQNANKKKSLLGNSKDTSEDDSVSEIKHFIESSVASS</sequence>
<organism evidence="2 3">
    <name type="scientific">Helianthus annuus</name>
    <name type="common">Common sunflower</name>
    <dbReference type="NCBI Taxonomy" id="4232"/>
    <lineage>
        <taxon>Eukaryota</taxon>
        <taxon>Viridiplantae</taxon>
        <taxon>Streptophyta</taxon>
        <taxon>Embryophyta</taxon>
        <taxon>Tracheophyta</taxon>
        <taxon>Spermatophyta</taxon>
        <taxon>Magnoliopsida</taxon>
        <taxon>eudicotyledons</taxon>
        <taxon>Gunneridae</taxon>
        <taxon>Pentapetalae</taxon>
        <taxon>asterids</taxon>
        <taxon>campanulids</taxon>
        <taxon>Asterales</taxon>
        <taxon>Asteraceae</taxon>
        <taxon>Asteroideae</taxon>
        <taxon>Heliantheae alliance</taxon>
        <taxon>Heliantheae</taxon>
        <taxon>Helianthus</taxon>
    </lineage>
</organism>
<dbReference type="Proteomes" id="UP000215914">
    <property type="component" value="Chromosome 3"/>
</dbReference>
<name>A0A251V7Y2_HELAN</name>
<accession>A0A251V7Y2</accession>
<dbReference type="EMBL" id="CM007892">
    <property type="protein sequence ID" value="OTG31728.1"/>
    <property type="molecule type" value="Genomic_DNA"/>
</dbReference>
<reference evidence="1" key="3">
    <citation type="submission" date="2020-06" db="EMBL/GenBank/DDBJ databases">
        <title>Helianthus annuus Genome sequencing and assembly Release 2.</title>
        <authorList>
            <person name="Gouzy J."/>
            <person name="Langlade N."/>
            <person name="Munos S."/>
        </authorList>
    </citation>
    <scope>NUCLEOTIDE SEQUENCE</scope>
    <source>
        <tissue evidence="1">Leaves</tissue>
    </source>
</reference>
<proteinExistence type="predicted"/>
<reference evidence="1 3" key="1">
    <citation type="journal article" date="2017" name="Nature">
        <title>The sunflower genome provides insights into oil metabolism, flowering and Asterid evolution.</title>
        <authorList>
            <person name="Badouin H."/>
            <person name="Gouzy J."/>
            <person name="Grassa C.J."/>
            <person name="Murat F."/>
            <person name="Staton S.E."/>
            <person name="Cottret L."/>
            <person name="Lelandais-Briere C."/>
            <person name="Owens G.L."/>
            <person name="Carrere S."/>
            <person name="Mayjonade B."/>
            <person name="Legrand L."/>
            <person name="Gill N."/>
            <person name="Kane N.C."/>
            <person name="Bowers J.E."/>
            <person name="Hubner S."/>
            <person name="Bellec A."/>
            <person name="Berard A."/>
            <person name="Berges H."/>
            <person name="Blanchet N."/>
            <person name="Boniface M.C."/>
            <person name="Brunel D."/>
            <person name="Catrice O."/>
            <person name="Chaidir N."/>
            <person name="Claudel C."/>
            <person name="Donnadieu C."/>
            <person name="Faraut T."/>
            <person name="Fievet G."/>
            <person name="Helmstetter N."/>
            <person name="King M."/>
            <person name="Knapp S.J."/>
            <person name="Lai Z."/>
            <person name="Le Paslier M.C."/>
            <person name="Lippi Y."/>
            <person name="Lorenzon L."/>
            <person name="Mandel J.R."/>
            <person name="Marage G."/>
            <person name="Marchand G."/>
            <person name="Marquand E."/>
            <person name="Bret-Mestries E."/>
            <person name="Morien E."/>
            <person name="Nambeesan S."/>
            <person name="Nguyen T."/>
            <person name="Pegot-Espagnet P."/>
            <person name="Pouilly N."/>
            <person name="Raftis F."/>
            <person name="Sallet E."/>
            <person name="Schiex T."/>
            <person name="Thomas J."/>
            <person name="Vandecasteele C."/>
            <person name="Vares D."/>
            <person name="Vear F."/>
            <person name="Vautrin S."/>
            <person name="Crespi M."/>
            <person name="Mangin B."/>
            <person name="Burke J.M."/>
            <person name="Salse J."/>
            <person name="Munos S."/>
            <person name="Vincourt P."/>
            <person name="Rieseberg L.H."/>
            <person name="Langlade N.B."/>
        </authorList>
    </citation>
    <scope>NUCLEOTIDE SEQUENCE [LARGE SCALE GENOMIC DNA]</scope>
    <source>
        <strain evidence="3">cv. SF193</strain>
        <tissue evidence="1">Leaves</tissue>
    </source>
</reference>
<reference evidence="2" key="2">
    <citation type="submission" date="2017-02" db="EMBL/GenBank/DDBJ databases">
        <title>Sunflower complete genome.</title>
        <authorList>
            <person name="Langlade N."/>
            <person name="Munos S."/>
        </authorList>
    </citation>
    <scope>NUCLEOTIDE SEQUENCE [LARGE SCALE GENOMIC DNA]</scope>
    <source>
        <tissue evidence="2">Leaves</tissue>
    </source>
</reference>
<gene>
    <name evidence="2" type="ORF">HannXRQ_Chr03g0078901</name>
    <name evidence="1" type="ORF">HanXRQr2_Chr03g0121041</name>
</gene>
<dbReference type="EMBL" id="MNCJ02000318">
    <property type="protein sequence ID" value="KAF5815256.1"/>
    <property type="molecule type" value="Genomic_DNA"/>
</dbReference>
<dbReference type="InParanoid" id="A0A251V7Y2"/>
<evidence type="ECO:0000313" key="1">
    <source>
        <dbReference type="EMBL" id="KAF5815256.1"/>
    </source>
</evidence>
<evidence type="ECO:0000313" key="3">
    <source>
        <dbReference type="Proteomes" id="UP000215914"/>
    </source>
</evidence>
<evidence type="ECO:0000313" key="2">
    <source>
        <dbReference type="EMBL" id="OTG31728.1"/>
    </source>
</evidence>
<keyword evidence="3" id="KW-1185">Reference proteome</keyword>